<feature type="compositionally biased region" description="Basic and acidic residues" evidence="2">
    <location>
        <begin position="120"/>
        <end position="133"/>
    </location>
</feature>
<dbReference type="InterPro" id="IPR035912">
    <property type="entry name" value="EHR_sf"/>
</dbReference>
<proteinExistence type="inferred from homology"/>
<reference evidence="3" key="2">
    <citation type="submission" date="2020-05" db="UniProtKB">
        <authorList>
            <consortium name="EnsemblMetazoa"/>
        </authorList>
    </citation>
    <scope>IDENTIFICATION</scope>
    <source>
        <strain evidence="3">maculatus3</strain>
    </source>
</reference>
<comment type="similarity">
    <text evidence="1">Belongs to the E(R) family.</text>
</comment>
<dbReference type="PANTHER" id="PTHR12373">
    <property type="entry name" value="ENHANCER OF RUDIMENTARY ERH"/>
    <property type="match status" value="1"/>
</dbReference>
<dbReference type="EnsemblMetazoa" id="AMAM013735-RA">
    <property type="protein sequence ID" value="AMAM013735-PA"/>
    <property type="gene ID" value="AMAM013735"/>
</dbReference>
<feature type="region of interest" description="Disordered" evidence="2">
    <location>
        <begin position="114"/>
        <end position="141"/>
    </location>
</feature>
<organism evidence="3 4">
    <name type="scientific">Anopheles maculatus</name>
    <dbReference type="NCBI Taxonomy" id="74869"/>
    <lineage>
        <taxon>Eukaryota</taxon>
        <taxon>Metazoa</taxon>
        <taxon>Ecdysozoa</taxon>
        <taxon>Arthropoda</taxon>
        <taxon>Hexapoda</taxon>
        <taxon>Insecta</taxon>
        <taxon>Pterygota</taxon>
        <taxon>Neoptera</taxon>
        <taxon>Endopterygota</taxon>
        <taxon>Diptera</taxon>
        <taxon>Nematocera</taxon>
        <taxon>Culicoidea</taxon>
        <taxon>Culicidae</taxon>
        <taxon>Anophelinae</taxon>
        <taxon>Anopheles</taxon>
        <taxon>Anopheles maculatus group</taxon>
    </lineage>
</organism>
<dbReference type="PANTHER" id="PTHR12373:SF0">
    <property type="entry name" value="ENHANCER OF RUDIMENTARY HOMOLOG"/>
    <property type="match status" value="1"/>
</dbReference>
<dbReference type="InterPro" id="IPR000781">
    <property type="entry name" value="ERH"/>
</dbReference>
<dbReference type="Proteomes" id="UP000075901">
    <property type="component" value="Unassembled WGS sequence"/>
</dbReference>
<dbReference type="VEuPathDB" id="VectorBase:AMAM013735"/>
<evidence type="ECO:0008006" key="5">
    <source>
        <dbReference type="Google" id="ProtNLM"/>
    </source>
</evidence>
<reference evidence="4" key="1">
    <citation type="submission" date="2013-09" db="EMBL/GenBank/DDBJ databases">
        <title>The Genome Sequence of Anopheles maculatus species B.</title>
        <authorList>
            <consortium name="The Broad Institute Genomics Platform"/>
            <person name="Neafsey D.E."/>
            <person name="Besansky N."/>
            <person name="Howell P."/>
            <person name="Walton C."/>
            <person name="Young S.K."/>
            <person name="Zeng Q."/>
            <person name="Gargeya S."/>
            <person name="Fitzgerald M."/>
            <person name="Haas B."/>
            <person name="Abouelleil A."/>
            <person name="Allen A.W."/>
            <person name="Alvarado L."/>
            <person name="Arachchi H.M."/>
            <person name="Berlin A.M."/>
            <person name="Chapman S.B."/>
            <person name="Gainer-Dewar J."/>
            <person name="Goldberg J."/>
            <person name="Griggs A."/>
            <person name="Gujja S."/>
            <person name="Hansen M."/>
            <person name="Howarth C."/>
            <person name="Imamovic A."/>
            <person name="Ireland A."/>
            <person name="Larimer J."/>
            <person name="McCowan C."/>
            <person name="Murphy C."/>
            <person name="Pearson M."/>
            <person name="Poon T.W."/>
            <person name="Priest M."/>
            <person name="Roberts A."/>
            <person name="Saif S."/>
            <person name="Shea T."/>
            <person name="Sisk P."/>
            <person name="Sykes S."/>
            <person name="Wortman J."/>
            <person name="Nusbaum C."/>
            <person name="Birren B."/>
        </authorList>
    </citation>
    <scope>NUCLEOTIDE SEQUENCE [LARGE SCALE GENOMIC DNA]</scope>
    <source>
        <strain evidence="4">maculatus3</strain>
    </source>
</reference>
<evidence type="ECO:0000256" key="1">
    <source>
        <dbReference type="ARBA" id="ARBA00007491"/>
    </source>
</evidence>
<dbReference type="Gene3D" id="3.30.2260.10">
    <property type="entry name" value="Enhancer of rudimentary"/>
    <property type="match status" value="1"/>
</dbReference>
<keyword evidence="4" id="KW-1185">Reference proteome</keyword>
<dbReference type="AlphaFoldDB" id="A0A182SUK8"/>
<evidence type="ECO:0000256" key="2">
    <source>
        <dbReference type="SAM" id="MobiDB-lite"/>
    </source>
</evidence>
<protein>
    <recommendedName>
        <fullName evidence="5">Enhancer of rudimentary homolog</fullName>
    </recommendedName>
</protein>
<dbReference type="SUPFAM" id="SSF143875">
    <property type="entry name" value="ERH-like"/>
    <property type="match status" value="1"/>
</dbReference>
<sequence>MSHTILLLQPCADPNSRTYCDYETVSEAIEGVCRIYEEELRRHNPTLPTITYDVSQLFDYIDQFTDFCCLVHQPSTNTYAPQTKIWVKEKVYQLLKRAAGISSEQDLYRREECMPTTRGAGDRARNQSTDRKGQGGQRRTM</sequence>
<dbReference type="Pfam" id="PF01133">
    <property type="entry name" value="ER"/>
    <property type="match status" value="1"/>
</dbReference>
<name>A0A182SUK8_9DIPT</name>
<evidence type="ECO:0000313" key="4">
    <source>
        <dbReference type="Proteomes" id="UP000075901"/>
    </source>
</evidence>
<evidence type="ECO:0000313" key="3">
    <source>
        <dbReference type="EnsemblMetazoa" id="AMAM013735-PA"/>
    </source>
</evidence>
<accession>A0A182SUK8</accession>